<dbReference type="Proteomes" id="UP001218021">
    <property type="component" value="Unassembled WGS sequence"/>
</dbReference>
<dbReference type="PROSITE" id="PS01312">
    <property type="entry name" value="SECA"/>
    <property type="match status" value="1"/>
</dbReference>
<feature type="domain" description="SecA family profile" evidence="16">
    <location>
        <begin position="1"/>
        <end position="568"/>
    </location>
</feature>
<dbReference type="Gene3D" id="3.90.1440.10">
    <property type="entry name" value="SecA, preprotein cross-linking domain"/>
    <property type="match status" value="1"/>
</dbReference>
<dbReference type="RefSeq" id="WP_272207605.1">
    <property type="nucleotide sequence ID" value="NZ_JAQONC010000010.1"/>
</dbReference>
<comment type="function">
    <text evidence="12">Part of the Sec protein translocase complex. Interacts with the SecYEG preprotein conducting channel. Has a central role in coupling the hydrolysis of ATP to the transfer of proteins into and across the cell membrane, serving as an ATP-driven molecular motor driving the stepwise translocation of polypeptide chains across the membrane.</text>
</comment>
<evidence type="ECO:0000313" key="18">
    <source>
        <dbReference type="Proteomes" id="UP001218021"/>
    </source>
</evidence>
<dbReference type="Pfam" id="PF01043">
    <property type="entry name" value="SecA_PP_bind"/>
    <property type="match status" value="1"/>
</dbReference>
<keyword evidence="5 12" id="KW-0963">Cytoplasm</keyword>
<dbReference type="InterPro" id="IPR044722">
    <property type="entry name" value="SecA_SF2_C"/>
</dbReference>
<comment type="subunit">
    <text evidence="12">Monomer and homodimer. Part of the essential Sec protein translocation apparatus which comprises SecA, SecYEG and auxiliary proteins SecDF. Other proteins may also be involved.</text>
</comment>
<dbReference type="GO" id="GO:0017038">
    <property type="term" value="P:protein import"/>
    <property type="evidence" value="ECO:0007669"/>
    <property type="project" value="InterPro"/>
</dbReference>
<protein>
    <recommendedName>
        <fullName evidence="12 13">Protein translocase subunit SecA</fullName>
        <ecNumber evidence="12">7.4.2.8</ecNumber>
    </recommendedName>
</protein>
<evidence type="ECO:0000256" key="10">
    <source>
        <dbReference type="ARBA" id="ARBA00023010"/>
    </source>
</evidence>
<keyword evidence="8 12" id="KW-0653">Protein transport</keyword>
<dbReference type="NCBIfam" id="TIGR00963">
    <property type="entry name" value="secA"/>
    <property type="match status" value="1"/>
</dbReference>
<keyword evidence="4 12" id="KW-1003">Cell membrane</keyword>
<dbReference type="PROSITE" id="PS51192">
    <property type="entry name" value="HELICASE_ATP_BIND_1"/>
    <property type="match status" value="1"/>
</dbReference>
<dbReference type="Gene3D" id="3.40.50.300">
    <property type="entry name" value="P-loop containing nucleotide triphosphate hydrolases"/>
    <property type="match status" value="2"/>
</dbReference>
<dbReference type="GO" id="GO:0005829">
    <property type="term" value="C:cytosol"/>
    <property type="evidence" value="ECO:0007669"/>
    <property type="project" value="TreeGrafter"/>
</dbReference>
<evidence type="ECO:0000256" key="4">
    <source>
        <dbReference type="ARBA" id="ARBA00022475"/>
    </source>
</evidence>
<dbReference type="GO" id="GO:0005524">
    <property type="term" value="F:ATP binding"/>
    <property type="evidence" value="ECO:0007669"/>
    <property type="project" value="UniProtKB-UniRule"/>
</dbReference>
<keyword evidence="3 12" id="KW-0813">Transport</keyword>
<dbReference type="GO" id="GO:0005886">
    <property type="term" value="C:plasma membrane"/>
    <property type="evidence" value="ECO:0007669"/>
    <property type="project" value="UniProtKB-SubCell"/>
</dbReference>
<dbReference type="Pfam" id="PF07516">
    <property type="entry name" value="SecA_SW"/>
    <property type="match status" value="1"/>
</dbReference>
<dbReference type="PROSITE" id="PS51196">
    <property type="entry name" value="SECA_MOTOR_DEAD"/>
    <property type="match status" value="1"/>
</dbReference>
<dbReference type="InterPro" id="IPR001650">
    <property type="entry name" value="Helicase_C-like"/>
</dbReference>
<dbReference type="InterPro" id="IPR011130">
    <property type="entry name" value="SecA_preprotein_X-link_dom"/>
</dbReference>
<comment type="subcellular location">
    <subcellularLocation>
        <location evidence="12">Cell membrane</location>
        <topology evidence="12">Peripheral membrane protein</topology>
        <orientation evidence="12">Cytoplasmic side</orientation>
    </subcellularLocation>
    <subcellularLocation>
        <location evidence="12">Cytoplasm</location>
    </subcellularLocation>
    <subcellularLocation>
        <location evidence="1">Membrane</location>
        <topology evidence="1">Peripheral membrane protein</topology>
    </subcellularLocation>
    <text evidence="12">Distribution is 50-50.</text>
</comment>
<dbReference type="Pfam" id="PF21090">
    <property type="entry name" value="P-loop_SecA"/>
    <property type="match status" value="2"/>
</dbReference>
<keyword evidence="7 12" id="KW-0067">ATP-binding</keyword>
<feature type="domain" description="Helicase ATP-binding" evidence="14">
    <location>
        <begin position="86"/>
        <end position="224"/>
    </location>
</feature>
<evidence type="ECO:0000256" key="3">
    <source>
        <dbReference type="ARBA" id="ARBA00022448"/>
    </source>
</evidence>
<comment type="catalytic activity">
    <reaction evidence="12">
        <text>ATP + H2O + cellular proteinSide 1 = ADP + phosphate + cellular proteinSide 2.</text>
        <dbReference type="EC" id="7.4.2.8"/>
    </reaction>
</comment>
<dbReference type="InterPro" id="IPR036670">
    <property type="entry name" value="SecA_X-link_sf"/>
</dbReference>
<evidence type="ECO:0000256" key="2">
    <source>
        <dbReference type="ARBA" id="ARBA00007650"/>
    </source>
</evidence>
<evidence type="ECO:0000256" key="12">
    <source>
        <dbReference type="HAMAP-Rule" id="MF_01382"/>
    </source>
</evidence>
<keyword evidence="11 12" id="KW-0472">Membrane</keyword>
<dbReference type="GO" id="GO:0065002">
    <property type="term" value="P:intracellular protein transmembrane transport"/>
    <property type="evidence" value="ECO:0007669"/>
    <property type="project" value="UniProtKB-UniRule"/>
</dbReference>
<keyword evidence="9 12" id="KW-1278">Translocase</keyword>
<dbReference type="GO" id="GO:0031522">
    <property type="term" value="C:cell envelope Sec protein transport complex"/>
    <property type="evidence" value="ECO:0007669"/>
    <property type="project" value="TreeGrafter"/>
</dbReference>
<reference evidence="17" key="1">
    <citation type="submission" date="2023-01" db="EMBL/GenBank/DDBJ databases">
        <title>Genome analysis of 13 Lactobacillus isolated from gut of wild boar.</title>
        <authorList>
            <person name="Papp P."/>
            <person name="Libisch B."/>
            <person name="Nagy T."/>
            <person name="Olasz F."/>
        </authorList>
    </citation>
    <scope>NUCLEOTIDE SEQUENCE</scope>
    <source>
        <strain evidence="17">F108</strain>
    </source>
</reference>
<gene>
    <name evidence="12 17" type="primary">secA</name>
    <name evidence="17" type="ORF">PO158_01465</name>
</gene>
<keyword evidence="10 12" id="KW-0811">Translocation</keyword>
<dbReference type="PROSITE" id="PS51194">
    <property type="entry name" value="HELICASE_CTER"/>
    <property type="match status" value="1"/>
</dbReference>
<sequence length="785" mass="89883">MSFLKNIVENNRYAVSKLRKIANQVDAYADEFAELSNKELQSHTEKYKQRYQNGESLESLLPEAFATVREADRRVLGMYPYFVQVMGGAALHYGNIAEMKTGEGKTLTETMPVYLNAITGKGVHVVTVNEYLSKRDAEEMGYVYKWLGMSVGVNSSHLQPQAKREAYAADITYSTNDELAFDYLRDNMVLYQSNTVQRGLNYAIIDEVDSILIDEARTPLIISGMARSYELLYQRADEFASRILQKDYNYDPETKTISLTESGVEKANLFFGVTNIYNTESFILAHYISEALKANYAMNRDQDYVVIDNKVMIVDQFTGRIMDGRRFSDGLHQAIEAKEHVPINDANRTEASITYQNFFRMYDKLSGMTGTAATESEEFYENYHMKVIGIPTNKPVQRQDLPDILYPTLKAKFNAVTELIQKVHATGRPILVGTVTVESSERLHHILDQLAIPHQVLNAKNNKREAEIVKLAGQMGAITIATNMAGRGTDIKLGPGVKDLGGLFVIGTEKHESRRIDNQLRGRAGRQGDPGTSQFFLSFEDELIERFGAERMEKIRKSIIQRGDEFEPIKSRLILHMIVEAQKRVEGNNYDERRNTLRYDDVLRLERTAVYGERHHLLTYQGDLTDYLMGMFGRTIERNVNFYCQHKEKRNYNGLTQFVENQLGLKMPDLKDVDQMSNLEIKEDLLAKVKSELENKKQALAYEDQLKEFERVVILKAVDTNWKNNIDNMEQLRMSITLRGYGQHNPLVEYQNTSYGLYEQMIADIEDDVTSMFMKAEIRQADTAD</sequence>
<dbReference type="InterPro" id="IPR020937">
    <property type="entry name" value="SecA_CS"/>
</dbReference>
<evidence type="ECO:0000256" key="9">
    <source>
        <dbReference type="ARBA" id="ARBA00022967"/>
    </source>
</evidence>
<accession>A0AAJ1M8N5</accession>
<dbReference type="SUPFAM" id="SSF52540">
    <property type="entry name" value="P-loop containing nucleoside triphosphate hydrolases"/>
    <property type="match status" value="2"/>
</dbReference>
<evidence type="ECO:0000256" key="7">
    <source>
        <dbReference type="ARBA" id="ARBA00022840"/>
    </source>
</evidence>
<dbReference type="EC" id="7.4.2.8" evidence="12"/>
<dbReference type="InterPro" id="IPR011115">
    <property type="entry name" value="SecA_DEAD"/>
</dbReference>
<feature type="domain" description="Helicase C-terminal" evidence="15">
    <location>
        <begin position="415"/>
        <end position="574"/>
    </location>
</feature>
<dbReference type="FunFam" id="3.40.50.300:FF:000429">
    <property type="entry name" value="Preprotein translocase subunit SecA"/>
    <property type="match status" value="1"/>
</dbReference>
<dbReference type="GO" id="GO:0008564">
    <property type="term" value="F:protein-exporting ATPase activity"/>
    <property type="evidence" value="ECO:0007669"/>
    <property type="project" value="UniProtKB-EC"/>
</dbReference>
<evidence type="ECO:0000256" key="1">
    <source>
        <dbReference type="ARBA" id="ARBA00004170"/>
    </source>
</evidence>
<evidence type="ECO:0000259" key="16">
    <source>
        <dbReference type="PROSITE" id="PS51196"/>
    </source>
</evidence>
<dbReference type="EMBL" id="JAQOND010000008">
    <property type="protein sequence ID" value="MDC2826963.1"/>
    <property type="molecule type" value="Genomic_DNA"/>
</dbReference>
<dbReference type="SUPFAM" id="SSF81886">
    <property type="entry name" value="Helical scaffold and wing domains of SecA"/>
    <property type="match status" value="1"/>
</dbReference>
<dbReference type="InterPro" id="IPR036266">
    <property type="entry name" value="SecA_Wing/Scaffold_sf"/>
</dbReference>
<dbReference type="HAMAP" id="MF_01382">
    <property type="entry name" value="SecA"/>
    <property type="match status" value="1"/>
</dbReference>
<feature type="binding site" evidence="12">
    <location>
        <position position="84"/>
    </location>
    <ligand>
        <name>ATP</name>
        <dbReference type="ChEBI" id="CHEBI:30616"/>
    </ligand>
</feature>
<feature type="binding site" evidence="12">
    <location>
        <begin position="102"/>
        <end position="106"/>
    </location>
    <ligand>
        <name>ATP</name>
        <dbReference type="ChEBI" id="CHEBI:30616"/>
    </ligand>
</feature>
<evidence type="ECO:0000259" key="14">
    <source>
        <dbReference type="PROSITE" id="PS51192"/>
    </source>
</evidence>
<dbReference type="CDD" id="cd17928">
    <property type="entry name" value="DEXDc_SecA"/>
    <property type="match status" value="1"/>
</dbReference>
<dbReference type="SUPFAM" id="SSF81767">
    <property type="entry name" value="Pre-protein crosslinking domain of SecA"/>
    <property type="match status" value="1"/>
</dbReference>
<comment type="similarity">
    <text evidence="2 12 13">Belongs to the SecA family.</text>
</comment>
<dbReference type="InterPro" id="IPR014018">
    <property type="entry name" value="SecA_motor_DEAD"/>
</dbReference>
<organism evidence="17 18">
    <name type="scientific">Limosilactobacillus mucosae</name>
    <name type="common">Lactobacillus mucosae</name>
    <dbReference type="NCBI Taxonomy" id="97478"/>
    <lineage>
        <taxon>Bacteria</taxon>
        <taxon>Bacillati</taxon>
        <taxon>Bacillota</taxon>
        <taxon>Bacilli</taxon>
        <taxon>Lactobacillales</taxon>
        <taxon>Lactobacillaceae</taxon>
        <taxon>Limosilactobacillus</taxon>
    </lineage>
</organism>
<dbReference type="Gene3D" id="1.10.3060.10">
    <property type="entry name" value="Helical scaffold and wing domains of SecA"/>
    <property type="match status" value="1"/>
</dbReference>
<evidence type="ECO:0000256" key="11">
    <source>
        <dbReference type="ARBA" id="ARBA00023136"/>
    </source>
</evidence>
<evidence type="ECO:0000256" key="5">
    <source>
        <dbReference type="ARBA" id="ARBA00022490"/>
    </source>
</evidence>
<dbReference type="SMART" id="SM00957">
    <property type="entry name" value="SecA_DEAD"/>
    <property type="match status" value="1"/>
</dbReference>
<feature type="binding site" evidence="12">
    <location>
        <position position="490"/>
    </location>
    <ligand>
        <name>ATP</name>
        <dbReference type="ChEBI" id="CHEBI:30616"/>
    </ligand>
</feature>
<dbReference type="InterPro" id="IPR014001">
    <property type="entry name" value="Helicase_ATP-bd"/>
</dbReference>
<name>A0AAJ1M8N5_LIMMU</name>
<evidence type="ECO:0000313" key="17">
    <source>
        <dbReference type="EMBL" id="MDC2826963.1"/>
    </source>
</evidence>
<dbReference type="GO" id="GO:0043952">
    <property type="term" value="P:protein transport by the Sec complex"/>
    <property type="evidence" value="ECO:0007669"/>
    <property type="project" value="TreeGrafter"/>
</dbReference>
<dbReference type="Pfam" id="PF07517">
    <property type="entry name" value="SecA_DEAD"/>
    <property type="match status" value="1"/>
</dbReference>
<dbReference type="SMART" id="SM00958">
    <property type="entry name" value="SecA_PP_bind"/>
    <property type="match status" value="1"/>
</dbReference>
<evidence type="ECO:0000256" key="6">
    <source>
        <dbReference type="ARBA" id="ARBA00022741"/>
    </source>
</evidence>
<dbReference type="InterPro" id="IPR000185">
    <property type="entry name" value="SecA"/>
</dbReference>
<evidence type="ECO:0000256" key="13">
    <source>
        <dbReference type="RuleBase" id="RU003874"/>
    </source>
</evidence>
<comment type="caution">
    <text evidence="17">The sequence shown here is derived from an EMBL/GenBank/DDBJ whole genome shotgun (WGS) entry which is preliminary data.</text>
</comment>
<dbReference type="InterPro" id="IPR011116">
    <property type="entry name" value="SecA_Wing/Scaffold"/>
</dbReference>
<dbReference type="PANTHER" id="PTHR30612">
    <property type="entry name" value="SECA INNER MEMBRANE COMPONENT OF SEC PROTEIN SECRETION SYSTEM"/>
    <property type="match status" value="1"/>
</dbReference>
<dbReference type="AlphaFoldDB" id="A0AAJ1M8N5"/>
<dbReference type="PRINTS" id="PR00906">
    <property type="entry name" value="SECA"/>
</dbReference>
<evidence type="ECO:0000256" key="8">
    <source>
        <dbReference type="ARBA" id="ARBA00022927"/>
    </source>
</evidence>
<proteinExistence type="inferred from homology"/>
<keyword evidence="6 12" id="KW-0547">Nucleotide-binding</keyword>
<dbReference type="InterPro" id="IPR027417">
    <property type="entry name" value="P-loop_NTPase"/>
</dbReference>
<dbReference type="PANTHER" id="PTHR30612:SF0">
    <property type="entry name" value="CHLOROPLAST PROTEIN-TRANSPORTING ATPASE"/>
    <property type="match status" value="1"/>
</dbReference>
<evidence type="ECO:0000259" key="15">
    <source>
        <dbReference type="PROSITE" id="PS51194"/>
    </source>
</evidence>
<dbReference type="CDD" id="cd18803">
    <property type="entry name" value="SF2_C_secA"/>
    <property type="match status" value="1"/>
</dbReference>
<dbReference type="GO" id="GO:0006605">
    <property type="term" value="P:protein targeting"/>
    <property type="evidence" value="ECO:0007669"/>
    <property type="project" value="UniProtKB-UniRule"/>
</dbReference>
<dbReference type="NCBIfam" id="NF006630">
    <property type="entry name" value="PRK09200.1"/>
    <property type="match status" value="1"/>
</dbReference>